<name>A0A0K0FF63_STRVS</name>
<dbReference type="Proteomes" id="UP000035680">
    <property type="component" value="Unassembled WGS sequence"/>
</dbReference>
<evidence type="ECO:0000313" key="3">
    <source>
        <dbReference type="Proteomes" id="UP000035680"/>
    </source>
</evidence>
<dbReference type="Pfam" id="PF02520">
    <property type="entry name" value="ANIS5_cation-bd"/>
    <property type="match status" value="1"/>
</dbReference>
<organism evidence="3 4">
    <name type="scientific">Strongyloides venezuelensis</name>
    <name type="common">Threadworm</name>
    <dbReference type="NCBI Taxonomy" id="75913"/>
    <lineage>
        <taxon>Eukaryota</taxon>
        <taxon>Metazoa</taxon>
        <taxon>Ecdysozoa</taxon>
        <taxon>Nematoda</taxon>
        <taxon>Chromadorea</taxon>
        <taxon>Rhabditida</taxon>
        <taxon>Tylenchina</taxon>
        <taxon>Panagrolaimomorpha</taxon>
        <taxon>Strongyloidoidea</taxon>
        <taxon>Strongyloididae</taxon>
        <taxon>Strongyloides</taxon>
    </lineage>
</organism>
<dbReference type="WBParaSite" id="SVE_0750300.1">
    <property type="protein sequence ID" value="SVE_0750300.1"/>
    <property type="gene ID" value="SVE_0750300"/>
</dbReference>
<evidence type="ECO:0000256" key="1">
    <source>
        <dbReference type="SAM" id="SignalP"/>
    </source>
</evidence>
<keyword evidence="3" id="KW-1185">Reference proteome</keyword>
<accession>A0A0K0FF63</accession>
<proteinExistence type="predicted"/>
<feature type="domain" description="SXP/RAL-2 family protein Ani s 5-like cation-binding" evidence="2">
    <location>
        <begin position="115"/>
        <end position="221"/>
    </location>
</feature>
<dbReference type="InterPro" id="IPR003677">
    <property type="entry name" value="ANIS5_cation-bd"/>
</dbReference>
<dbReference type="AlphaFoldDB" id="A0A0K0FF63"/>
<sequence length="228" mass="26326">MKFPLFLKLISFFIIQLTAEENYVNKSTIIQDDITSAYFTNAADTETSTKNPVTMVILLETTHSTNSSNLVYDDVVTQTTEGIPFNDTTTILNNEKIDVISNDIPQFLVLSTDDAKKIYFEIQQNTNMKKYNIDKVTELWAQEQGDIIIRLYKEHLKKIDEEKSSYKNYITTVINQLSQEAQEIHRKIEEIHSNNNITKKEEEKLITNLLASSNQSIVKELTTLNYKQ</sequence>
<feature type="signal peptide" evidence="1">
    <location>
        <begin position="1"/>
        <end position="19"/>
    </location>
</feature>
<protein>
    <submittedName>
        <fullName evidence="4">DUF148 domain-containing protein</fullName>
    </submittedName>
</protein>
<reference evidence="3" key="1">
    <citation type="submission" date="2014-07" db="EMBL/GenBank/DDBJ databases">
        <authorList>
            <person name="Martin A.A"/>
            <person name="De Silva N."/>
        </authorList>
    </citation>
    <scope>NUCLEOTIDE SEQUENCE</scope>
</reference>
<evidence type="ECO:0000259" key="2">
    <source>
        <dbReference type="Pfam" id="PF02520"/>
    </source>
</evidence>
<evidence type="ECO:0000313" key="4">
    <source>
        <dbReference type="WBParaSite" id="SVE_0750300.1"/>
    </source>
</evidence>
<keyword evidence="1" id="KW-0732">Signal</keyword>
<reference evidence="4" key="2">
    <citation type="submission" date="2015-08" db="UniProtKB">
        <authorList>
            <consortium name="WormBaseParasite"/>
        </authorList>
    </citation>
    <scope>IDENTIFICATION</scope>
</reference>
<feature type="chain" id="PRO_5005329587" evidence="1">
    <location>
        <begin position="20"/>
        <end position="228"/>
    </location>
</feature>